<dbReference type="EMBL" id="AODF01000009">
    <property type="protein sequence ID" value="EUJ32832.1"/>
    <property type="molecule type" value="Genomic_DNA"/>
</dbReference>
<feature type="coiled-coil region" evidence="4">
    <location>
        <begin position="289"/>
        <end position="370"/>
    </location>
</feature>
<gene>
    <name evidence="6" type="ORF">MFLO_06054</name>
</gene>
<evidence type="ECO:0000256" key="3">
    <source>
        <dbReference type="ARBA" id="ARBA00013368"/>
    </source>
</evidence>
<keyword evidence="6" id="KW-0378">Hydrolase</keyword>
<feature type="coiled-coil region" evidence="4">
    <location>
        <begin position="746"/>
        <end position="773"/>
    </location>
</feature>
<dbReference type="PANTHER" id="PTHR32114:SF2">
    <property type="entry name" value="ABC TRANSPORTER ABCH.3"/>
    <property type="match status" value="1"/>
</dbReference>
<comment type="similarity">
    <text evidence="1">Belongs to the SMC family. SbcC subfamily.</text>
</comment>
<dbReference type="InterPro" id="IPR027417">
    <property type="entry name" value="P-loop_NTPase"/>
</dbReference>
<evidence type="ECO:0000259" key="5">
    <source>
        <dbReference type="PROSITE" id="PS50035"/>
    </source>
</evidence>
<dbReference type="InterPro" id="IPR001736">
    <property type="entry name" value="PLipase_D/transphosphatidylase"/>
</dbReference>
<dbReference type="GO" id="GO:0004527">
    <property type="term" value="F:exonuclease activity"/>
    <property type="evidence" value="ECO:0007669"/>
    <property type="project" value="UniProtKB-KW"/>
</dbReference>
<evidence type="ECO:0000313" key="7">
    <source>
        <dbReference type="Proteomes" id="UP000019249"/>
    </source>
</evidence>
<feature type="coiled-coil region" evidence="4">
    <location>
        <begin position="186"/>
        <end position="258"/>
    </location>
</feature>
<evidence type="ECO:0000256" key="1">
    <source>
        <dbReference type="ARBA" id="ARBA00006930"/>
    </source>
</evidence>
<dbReference type="SUPFAM" id="SSF52540">
    <property type="entry name" value="P-loop containing nucleoside triphosphate hydrolases"/>
    <property type="match status" value="1"/>
</dbReference>
<dbReference type="Pfam" id="PF13558">
    <property type="entry name" value="SbcC_Walker_B"/>
    <property type="match status" value="1"/>
</dbReference>
<dbReference type="Gene3D" id="3.40.50.300">
    <property type="entry name" value="P-loop containing nucleotide triphosphate hydrolases"/>
    <property type="match status" value="2"/>
</dbReference>
<name>A0ABP3B0Q2_9LIST</name>
<dbReference type="PROSITE" id="PS50035">
    <property type="entry name" value="PLD"/>
    <property type="match status" value="1"/>
</dbReference>
<accession>A0ABP3B0Q2</accession>
<protein>
    <recommendedName>
        <fullName evidence="3">Nuclease SbcCD subunit C</fullName>
    </recommendedName>
</protein>
<feature type="coiled-coil region" evidence="4">
    <location>
        <begin position="532"/>
        <end position="721"/>
    </location>
</feature>
<dbReference type="RefSeq" id="WP_036096874.1">
    <property type="nucleotide sequence ID" value="NZ_AODF01000009.1"/>
</dbReference>
<dbReference type="Proteomes" id="UP000019249">
    <property type="component" value="Unassembled WGS sequence"/>
</dbReference>
<evidence type="ECO:0000313" key="6">
    <source>
        <dbReference type="EMBL" id="EUJ32832.1"/>
    </source>
</evidence>
<keyword evidence="6" id="KW-0540">Nuclease</keyword>
<dbReference type="InterPro" id="IPR038729">
    <property type="entry name" value="Rad50/SbcC_AAA"/>
</dbReference>
<feature type="domain" description="PLD phosphodiesterase" evidence="5">
    <location>
        <begin position="22"/>
        <end position="62"/>
    </location>
</feature>
<keyword evidence="6" id="KW-0269">Exonuclease</keyword>
<reference evidence="6 7" key="1">
    <citation type="journal article" date="2014" name="Int. J. Syst. Evol. Microbiol.">
        <title>Listeria floridensis sp. nov., Listeria aquatica sp. nov., Listeria cornellensis sp. nov., Listeria riparia sp. nov. and Listeria grandensis sp. nov., from agricultural and natural environments.</title>
        <authorList>
            <person name="den Bakker H.C."/>
            <person name="Warchocki S."/>
            <person name="Wright E.M."/>
            <person name="Allred A.F."/>
            <person name="Ahlstrom C."/>
            <person name="Manuel C.S."/>
            <person name="Stasiewicz M.J."/>
            <person name="Burrell A."/>
            <person name="Roof S."/>
            <person name="Strawn L."/>
            <person name="Fortes E.D."/>
            <person name="Nightingale K.K."/>
            <person name="Kephart D."/>
            <person name="Wiedmann M."/>
        </authorList>
    </citation>
    <scope>NUCLEOTIDE SEQUENCE [LARGE SCALE GENOMIC DNA]</scope>
    <source>
        <strain evidence="6 7">FSL S10-1187</strain>
    </source>
</reference>
<comment type="subunit">
    <text evidence="2">Heterodimer of SbcC and SbcD.</text>
</comment>
<organism evidence="6 7">
    <name type="scientific">Listeria floridensis FSL S10-1187</name>
    <dbReference type="NCBI Taxonomy" id="1265817"/>
    <lineage>
        <taxon>Bacteria</taxon>
        <taxon>Bacillati</taxon>
        <taxon>Bacillota</taxon>
        <taxon>Bacilli</taxon>
        <taxon>Bacillales</taxon>
        <taxon>Listeriaceae</taxon>
        <taxon>Listeria</taxon>
    </lineage>
</organism>
<comment type="caution">
    <text evidence="6">The sequence shown here is derived from an EMBL/GenBank/DDBJ whole genome shotgun (WGS) entry which is preliminary data.</text>
</comment>
<keyword evidence="7" id="KW-1185">Reference proteome</keyword>
<dbReference type="Pfam" id="PF13476">
    <property type="entry name" value="AAA_23"/>
    <property type="match status" value="1"/>
</dbReference>
<dbReference type="PANTHER" id="PTHR32114">
    <property type="entry name" value="ABC TRANSPORTER ABCH.3"/>
    <property type="match status" value="1"/>
</dbReference>
<proteinExistence type="inferred from homology"/>
<sequence>MRPLKLTMTAFLAYKEREEIDFTKLGHERIFVISGKTGAGKSTIFDAISFALFGSANLSDRDSSTLRSDFAEADQLTSVELTFKIRNKIYFIKRNPKQEVPKARGTGMRSIGHKVELYELAENEEMKLLASSVQEVEAQMKEIIQLSVDQFRQILMIPQGEFRELLVSDSKKKEQILQRLAHTYFYKRVEDRLIEKQKELELKAKNEEAELDKILEAAFGERGSETLDEQQNRFIQREKEHEKEYSAAEKLLETAQEEAHLRAQETARAEQILADFQSFEEINSQVERLEGESKAVADLSTRLKKARKAEPLRVMDVRLAELAAKKEAERKEAQRMTQDLERAESEREQLLKEQKELSEMADRVEKWRHNLFQLEEIEPKLVQLTEKQTGQEVLRNKVASVTADFVRLEQNFEHVNQETELYTRQLESLSALEGARYQLLTEINKLEREVAELKENLKRLQKLKTWDAERKVLQTELAEIVRLETEQQEKLDAALAEETREQAAILARELKEGAACPVCGSTEHPQLAVFHGDGNQEALEGLESELERIKQERKIRDEKERQLVWQIEQWPELDIQLVEEQKKHVDELNLQLQKQNVKLAEYEAQLAQKEELAKNQEMKKQQKDKLTERMSYLQIEKEQAERELFGLETEIGILERAVPEKLRKKDEFLATKDKIQTALDQFLRREKETNDRLNEQKEQVAALLAERKNREQRAAELLEEREVGLQKFEAELGVRGFPSRDVFMAALLSETEQEELEARIRRFEQDFLLAKERQKQLSEKLEHIEKPDMALLNSAFEAAKQLQAEREQELALKREEKRRTAELKRAFEKTRVRFEEISGDYADIGLLADTAHGKNELRITFERYVLATFLDTIIARANTRLLKMTSGRFELKRKRERAKGNVQSGLELEVFDEYTGVSRHVKTLSGGESFKTSLALALALAEVVQEMAGGISLDTMFIDEGFGTLDPESLEMAIECLIETQENGRLVGIISHVPELKERISARLEVTASSDGSKTRFVGLN</sequence>
<evidence type="ECO:0000256" key="2">
    <source>
        <dbReference type="ARBA" id="ARBA00011322"/>
    </source>
</evidence>
<keyword evidence="4" id="KW-0175">Coiled coil</keyword>
<feature type="coiled-coil region" evidence="4">
    <location>
        <begin position="429"/>
        <end position="463"/>
    </location>
</feature>
<evidence type="ECO:0000256" key="4">
    <source>
        <dbReference type="SAM" id="Coils"/>
    </source>
</evidence>